<evidence type="ECO:0000313" key="3">
    <source>
        <dbReference type="Proteomes" id="UP000230889"/>
    </source>
</evidence>
<accession>A0AAI8H7U5</accession>
<dbReference type="EMBL" id="CP024421">
    <property type="protein sequence ID" value="ATQ53498.1"/>
    <property type="molecule type" value="Genomic_DNA"/>
</dbReference>
<evidence type="ECO:0000256" key="1">
    <source>
        <dbReference type="SAM" id="MobiDB-lite"/>
    </source>
</evidence>
<reference evidence="2 3" key="1">
    <citation type="submission" date="2017-10" db="EMBL/GenBank/DDBJ databases">
        <title>First isolation and characterization of Brucella suis from yak.</title>
        <authorList>
            <person name="Yang X."/>
            <person name="Wang N."/>
            <person name="Cao X."/>
            <person name="Bie P."/>
            <person name="Wang J."/>
            <person name="Lyu Y."/>
            <person name="Wu Q."/>
        </authorList>
    </citation>
    <scope>NUCLEOTIDE SEQUENCE [LARGE SCALE GENOMIC DNA]</scope>
    <source>
        <strain evidence="2 3">QH05</strain>
    </source>
</reference>
<gene>
    <name evidence="2" type="ORF">CS875_12540</name>
</gene>
<feature type="region of interest" description="Disordered" evidence="1">
    <location>
        <begin position="1"/>
        <end position="23"/>
    </location>
</feature>
<dbReference type="AlphaFoldDB" id="A0AAI8H7U5"/>
<dbReference type="Proteomes" id="UP000230889">
    <property type="component" value="Chromosome 2"/>
</dbReference>
<evidence type="ECO:0000313" key="2">
    <source>
        <dbReference type="EMBL" id="ATQ53498.1"/>
    </source>
</evidence>
<proteinExistence type="predicted"/>
<organism evidence="2 3">
    <name type="scientific">Brucella suis</name>
    <dbReference type="NCBI Taxonomy" id="29461"/>
    <lineage>
        <taxon>Bacteria</taxon>
        <taxon>Pseudomonadati</taxon>
        <taxon>Pseudomonadota</taxon>
        <taxon>Alphaproteobacteria</taxon>
        <taxon>Hyphomicrobiales</taxon>
        <taxon>Brucellaceae</taxon>
        <taxon>Brucella/Ochrobactrum group</taxon>
        <taxon>Brucella</taxon>
    </lineage>
</organism>
<protein>
    <submittedName>
        <fullName evidence="2">Uncharacterized protein</fullName>
    </submittedName>
</protein>
<name>A0AAI8H7U5_BRUSS</name>
<sequence length="70" mass="7775">MRIATGRLAVQETQRHGPHRQRANRLHLWVKRALPGASSPSPEVGAPGLELPFWSRSACSGNRYDSVIEN</sequence>